<dbReference type="EMBL" id="KM669721">
    <property type="protein sequence ID" value="AIW81357.1"/>
    <property type="molecule type" value="Genomic_DNA"/>
</dbReference>
<comment type="subcellular location">
    <subcellularLocation>
        <location evidence="1">Cell membrane</location>
        <topology evidence="1">Multi-pass membrane protein</topology>
    </subcellularLocation>
</comment>
<protein>
    <submittedName>
        <fullName evidence="8">Uncharacterized protein</fullName>
    </submittedName>
</protein>
<evidence type="ECO:0000256" key="4">
    <source>
        <dbReference type="ARBA" id="ARBA00022692"/>
    </source>
</evidence>
<dbReference type="GO" id="GO:0071555">
    <property type="term" value="P:cell wall organization"/>
    <property type="evidence" value="ECO:0007669"/>
    <property type="project" value="TreeGrafter"/>
</dbReference>
<accession>A0A0K0LBI0</accession>
<name>A0A0K0LBI0_9BACT</name>
<evidence type="ECO:0000256" key="5">
    <source>
        <dbReference type="ARBA" id="ARBA00022989"/>
    </source>
</evidence>
<evidence type="ECO:0000256" key="2">
    <source>
        <dbReference type="ARBA" id="ARBA00022475"/>
    </source>
</evidence>
<dbReference type="GO" id="GO:0005886">
    <property type="term" value="C:plasma membrane"/>
    <property type="evidence" value="ECO:0007669"/>
    <property type="project" value="UniProtKB-SubCell"/>
</dbReference>
<dbReference type="GO" id="GO:0016780">
    <property type="term" value="F:phosphotransferase activity, for other substituted phosphate groups"/>
    <property type="evidence" value="ECO:0007669"/>
    <property type="project" value="InterPro"/>
</dbReference>
<feature type="transmembrane region" description="Helical" evidence="7">
    <location>
        <begin position="79"/>
        <end position="94"/>
    </location>
</feature>
<reference evidence="8" key="1">
    <citation type="submission" date="2014-09" db="EMBL/GenBank/DDBJ databases">
        <authorList>
            <person name="Magalhaes I.L.F."/>
            <person name="Oliveira U."/>
            <person name="Santos F.R."/>
            <person name="Vidigal T.H.D.A."/>
            <person name="Brescovit A.D."/>
            <person name="Santos A.J."/>
        </authorList>
    </citation>
    <scope>NUCLEOTIDE SEQUENCE</scope>
</reference>
<dbReference type="PANTHER" id="PTHR22926:SF3">
    <property type="entry name" value="UNDECAPRENYL-PHOSPHATE ALPHA-N-ACETYLGLUCOSAMINYL 1-PHOSPHATE TRANSFERASE"/>
    <property type="match status" value="1"/>
</dbReference>
<dbReference type="GO" id="GO:0044038">
    <property type="term" value="P:cell wall macromolecule biosynthetic process"/>
    <property type="evidence" value="ECO:0007669"/>
    <property type="project" value="TreeGrafter"/>
</dbReference>
<keyword evidence="2" id="KW-1003">Cell membrane</keyword>
<organism evidence="8">
    <name type="scientific">uncultured bacterium TB303_p</name>
    <dbReference type="NCBI Taxonomy" id="1552134"/>
    <lineage>
        <taxon>Bacteria</taxon>
        <taxon>environmental samples</taxon>
    </lineage>
</organism>
<keyword evidence="5 7" id="KW-1133">Transmembrane helix</keyword>
<dbReference type="GO" id="GO:0009103">
    <property type="term" value="P:lipopolysaccharide biosynthetic process"/>
    <property type="evidence" value="ECO:0007669"/>
    <property type="project" value="TreeGrafter"/>
</dbReference>
<evidence type="ECO:0000256" key="1">
    <source>
        <dbReference type="ARBA" id="ARBA00004651"/>
    </source>
</evidence>
<evidence type="ECO:0000256" key="7">
    <source>
        <dbReference type="SAM" id="Phobius"/>
    </source>
</evidence>
<feature type="transmembrane region" description="Helical" evidence="7">
    <location>
        <begin position="48"/>
        <end position="67"/>
    </location>
</feature>
<evidence type="ECO:0000256" key="6">
    <source>
        <dbReference type="ARBA" id="ARBA00023136"/>
    </source>
</evidence>
<keyword evidence="6 7" id="KW-0472">Membrane</keyword>
<dbReference type="AlphaFoldDB" id="A0A0K0LBI0"/>
<sequence>MSLENILALLAFGLSLLIGYYARPICSTLGLMDLPNARKIHAVPTPLAGGIILTLSAIPVSLAFILFSSDIDTWTITQVRYLVALFAMALLGLVDDRHALTPQLRLFCSFAIFIILASVDQFATGIQTFRKKKYRCSRFVQN</sequence>
<feature type="transmembrane region" description="Helical" evidence="7">
    <location>
        <begin position="106"/>
        <end position="129"/>
    </location>
</feature>
<keyword evidence="4 7" id="KW-0812">Transmembrane</keyword>
<proteinExistence type="predicted"/>
<keyword evidence="3" id="KW-0808">Transferase</keyword>
<evidence type="ECO:0000313" key="8">
    <source>
        <dbReference type="EMBL" id="AIW81357.1"/>
    </source>
</evidence>
<dbReference type="PANTHER" id="PTHR22926">
    <property type="entry name" value="PHOSPHO-N-ACETYLMURAMOYL-PENTAPEPTIDE-TRANSFERASE"/>
    <property type="match status" value="1"/>
</dbReference>
<dbReference type="InterPro" id="IPR000715">
    <property type="entry name" value="Glycosyl_transferase_4"/>
</dbReference>
<evidence type="ECO:0000256" key="3">
    <source>
        <dbReference type="ARBA" id="ARBA00022679"/>
    </source>
</evidence>